<evidence type="ECO:0000313" key="2">
    <source>
        <dbReference type="Proteomes" id="UP000192356"/>
    </source>
</evidence>
<keyword evidence="2" id="KW-1185">Reference proteome</keyword>
<reference evidence="1 2" key="1">
    <citation type="journal article" date="2017" name="Environ. Microbiol.">
        <title>Decay of the glycolytic pathway and adaptation to intranuclear parasitism within Enterocytozoonidae microsporidia.</title>
        <authorList>
            <person name="Wiredu Boakye D."/>
            <person name="Jaroenlak P."/>
            <person name="Prachumwat A."/>
            <person name="Williams T.A."/>
            <person name="Bateman K.S."/>
            <person name="Itsathitphaisarn O."/>
            <person name="Sritunyalucksana K."/>
            <person name="Paszkiewicz K.H."/>
            <person name="Moore K.A."/>
            <person name="Stentiford G.D."/>
            <person name="Williams B.A."/>
        </authorList>
    </citation>
    <scope>NUCLEOTIDE SEQUENCE [LARGE SCALE GENOMIC DNA]</scope>
    <source>
        <strain evidence="1 2">GB1</strain>
    </source>
</reference>
<dbReference type="VEuPathDB" id="MicrosporidiaDB:A0H76_2692"/>
<dbReference type="VEuPathDB" id="MicrosporidiaDB:HERIO_950"/>
<comment type="caution">
    <text evidence="1">The sequence shown here is derived from an EMBL/GenBank/DDBJ whole genome shotgun (WGS) entry which is preliminary data.</text>
</comment>
<accession>A0A1X0QBT1</accession>
<evidence type="ECO:0000313" key="1">
    <source>
        <dbReference type="EMBL" id="ORD97174.1"/>
    </source>
</evidence>
<organism evidence="1 2">
    <name type="scientific">Hepatospora eriocheir</name>
    <dbReference type="NCBI Taxonomy" id="1081669"/>
    <lineage>
        <taxon>Eukaryota</taxon>
        <taxon>Fungi</taxon>
        <taxon>Fungi incertae sedis</taxon>
        <taxon>Microsporidia</taxon>
        <taxon>Hepatosporidae</taxon>
        <taxon>Hepatospora</taxon>
    </lineage>
</organism>
<dbReference type="EMBL" id="LVKB01000037">
    <property type="protein sequence ID" value="ORD97174.1"/>
    <property type="molecule type" value="Genomic_DNA"/>
</dbReference>
<gene>
    <name evidence="1" type="ORF">HERIO_950</name>
</gene>
<dbReference type="Proteomes" id="UP000192356">
    <property type="component" value="Unassembled WGS sequence"/>
</dbReference>
<proteinExistence type="predicted"/>
<protein>
    <submittedName>
        <fullName evidence="1">Uncharacterized protein</fullName>
    </submittedName>
</protein>
<sequence>MPTSYEIENNDFISLDILLKFAKMDCKNINKQLKVIYLPMSKYRYIDKDNKLEIIYENKDYKFVSKSERIPVKYPTHIYFIKICCKRHFSQIDHNIIITNKYTNTKYKVNMKEEYLKRK</sequence>
<name>A0A1X0QBT1_9MICR</name>
<dbReference type="AlphaFoldDB" id="A0A1X0QBT1"/>